<dbReference type="GO" id="GO:0030036">
    <property type="term" value="P:actin cytoskeleton organization"/>
    <property type="evidence" value="ECO:0007669"/>
    <property type="project" value="TreeGrafter"/>
</dbReference>
<keyword evidence="3" id="KW-0440">LIM domain</keyword>
<dbReference type="AlphaFoldDB" id="A0A0B2VQ73"/>
<feature type="compositionally biased region" description="Basic and acidic residues" evidence="4">
    <location>
        <begin position="159"/>
        <end position="169"/>
    </location>
</feature>
<dbReference type="InterPro" id="IPR001478">
    <property type="entry name" value="PDZ"/>
</dbReference>
<dbReference type="GO" id="GO:0061061">
    <property type="term" value="P:muscle structure development"/>
    <property type="evidence" value="ECO:0007669"/>
    <property type="project" value="TreeGrafter"/>
</dbReference>
<dbReference type="Pfam" id="PF00595">
    <property type="entry name" value="PDZ"/>
    <property type="match status" value="1"/>
</dbReference>
<comment type="caution">
    <text evidence="6">The sequence shown here is derived from an EMBL/GenBank/DDBJ whole genome shotgun (WGS) entry which is preliminary data.</text>
</comment>
<evidence type="ECO:0000256" key="4">
    <source>
        <dbReference type="SAM" id="MobiDB-lite"/>
    </source>
</evidence>
<protein>
    <recommendedName>
        <fullName evidence="5">PDZ domain-containing protein</fullName>
    </recommendedName>
</protein>
<dbReference type="GO" id="GO:0003779">
    <property type="term" value="F:actin binding"/>
    <property type="evidence" value="ECO:0007669"/>
    <property type="project" value="TreeGrafter"/>
</dbReference>
<dbReference type="EMBL" id="JPKZ01001140">
    <property type="protein sequence ID" value="KHN83723.1"/>
    <property type="molecule type" value="Genomic_DNA"/>
</dbReference>
<evidence type="ECO:0000313" key="7">
    <source>
        <dbReference type="Proteomes" id="UP000031036"/>
    </source>
</evidence>
<feature type="compositionally biased region" description="Polar residues" evidence="4">
    <location>
        <begin position="178"/>
        <end position="187"/>
    </location>
</feature>
<gene>
    <name evidence="6" type="ORF">Tcan_12275</name>
</gene>
<dbReference type="STRING" id="6265.A0A0B2VQ73"/>
<dbReference type="PANTHER" id="PTHR24214:SF31">
    <property type="entry name" value="PDZ DOMAIN-CONTAINING PROTEIN"/>
    <property type="match status" value="1"/>
</dbReference>
<feature type="compositionally biased region" description="Polar residues" evidence="4">
    <location>
        <begin position="200"/>
        <end position="209"/>
    </location>
</feature>
<feature type="region of interest" description="Disordered" evidence="4">
    <location>
        <begin position="389"/>
        <end position="418"/>
    </location>
</feature>
<proteinExistence type="predicted"/>
<evidence type="ECO:0000256" key="3">
    <source>
        <dbReference type="ARBA" id="ARBA00023038"/>
    </source>
</evidence>
<dbReference type="GO" id="GO:0031941">
    <property type="term" value="C:filamentous actin"/>
    <property type="evidence" value="ECO:0007669"/>
    <property type="project" value="TreeGrafter"/>
</dbReference>
<feature type="compositionally biased region" description="Basic and acidic residues" evidence="4">
    <location>
        <begin position="303"/>
        <end position="314"/>
    </location>
</feature>
<comment type="subcellular location">
    <subcellularLocation>
        <location evidence="1">Cytoplasm</location>
    </subcellularLocation>
</comment>
<dbReference type="SUPFAM" id="SSF50156">
    <property type="entry name" value="PDZ domain-like"/>
    <property type="match status" value="1"/>
</dbReference>
<dbReference type="InterPro" id="IPR031847">
    <property type="entry name" value="PDLI1-4/Zasp-like_mid"/>
</dbReference>
<accession>A0A0B2VQ73</accession>
<feature type="region of interest" description="Disordered" evidence="4">
    <location>
        <begin position="124"/>
        <end position="242"/>
    </location>
</feature>
<dbReference type="SMART" id="SM00228">
    <property type="entry name" value="PDZ"/>
    <property type="match status" value="1"/>
</dbReference>
<dbReference type="Proteomes" id="UP000031036">
    <property type="component" value="Unassembled WGS sequence"/>
</dbReference>
<feature type="compositionally biased region" description="Polar residues" evidence="4">
    <location>
        <begin position="124"/>
        <end position="138"/>
    </location>
</feature>
<dbReference type="InterPro" id="IPR050604">
    <property type="entry name" value="PDZ-LIM_domain"/>
</dbReference>
<dbReference type="OMA" id="ETITVRM"/>
<keyword evidence="7" id="KW-1185">Reference proteome</keyword>
<dbReference type="GO" id="GO:0030018">
    <property type="term" value="C:Z disc"/>
    <property type="evidence" value="ECO:0007669"/>
    <property type="project" value="TreeGrafter"/>
</dbReference>
<dbReference type="PANTHER" id="PTHR24214">
    <property type="entry name" value="PDZ AND LIM DOMAIN PROTEIN ZASP"/>
    <property type="match status" value="1"/>
</dbReference>
<dbReference type="Gene3D" id="2.30.42.10">
    <property type="match status" value="1"/>
</dbReference>
<feature type="compositionally biased region" description="Polar residues" evidence="4">
    <location>
        <begin position="281"/>
        <end position="291"/>
    </location>
</feature>
<organism evidence="6 7">
    <name type="scientific">Toxocara canis</name>
    <name type="common">Canine roundworm</name>
    <dbReference type="NCBI Taxonomy" id="6265"/>
    <lineage>
        <taxon>Eukaryota</taxon>
        <taxon>Metazoa</taxon>
        <taxon>Ecdysozoa</taxon>
        <taxon>Nematoda</taxon>
        <taxon>Chromadorea</taxon>
        <taxon>Rhabditida</taxon>
        <taxon>Spirurina</taxon>
        <taxon>Ascaridomorpha</taxon>
        <taxon>Ascaridoidea</taxon>
        <taxon>Toxocaridae</taxon>
        <taxon>Toxocara</taxon>
    </lineage>
</organism>
<name>A0A0B2VQ73_TOXCA</name>
<dbReference type="InterPro" id="IPR036034">
    <property type="entry name" value="PDZ_sf"/>
</dbReference>
<dbReference type="GO" id="GO:0051371">
    <property type="term" value="F:muscle alpha-actinin binding"/>
    <property type="evidence" value="ECO:0007669"/>
    <property type="project" value="TreeGrafter"/>
</dbReference>
<evidence type="ECO:0000259" key="5">
    <source>
        <dbReference type="PROSITE" id="PS50106"/>
    </source>
</evidence>
<dbReference type="OrthoDB" id="44841at2759"/>
<reference evidence="6 7" key="1">
    <citation type="submission" date="2014-11" db="EMBL/GenBank/DDBJ databases">
        <title>Genetic blueprint of the zoonotic pathogen Toxocara canis.</title>
        <authorList>
            <person name="Zhu X.-Q."/>
            <person name="Korhonen P.K."/>
            <person name="Cai H."/>
            <person name="Young N.D."/>
            <person name="Nejsum P."/>
            <person name="von Samson-Himmelstjerna G."/>
            <person name="Boag P.R."/>
            <person name="Tan P."/>
            <person name="Li Q."/>
            <person name="Min J."/>
            <person name="Yang Y."/>
            <person name="Wang X."/>
            <person name="Fang X."/>
            <person name="Hall R.S."/>
            <person name="Hofmann A."/>
            <person name="Sternberg P.W."/>
            <person name="Jex A.R."/>
            <person name="Gasser R.B."/>
        </authorList>
    </citation>
    <scope>NUCLEOTIDE SEQUENCE [LARGE SCALE GENOMIC DNA]</scope>
    <source>
        <strain evidence="6">PN_DK_2014</strain>
    </source>
</reference>
<keyword evidence="3" id="KW-0479">Metal-binding</keyword>
<dbReference type="GO" id="GO:0005912">
    <property type="term" value="C:adherens junction"/>
    <property type="evidence" value="ECO:0007669"/>
    <property type="project" value="TreeGrafter"/>
</dbReference>
<feature type="compositionally biased region" description="Low complexity" evidence="4">
    <location>
        <begin position="220"/>
        <end position="235"/>
    </location>
</feature>
<dbReference type="SMART" id="SM00735">
    <property type="entry name" value="ZM"/>
    <property type="match status" value="1"/>
</dbReference>
<evidence type="ECO:0000256" key="2">
    <source>
        <dbReference type="ARBA" id="ARBA00022490"/>
    </source>
</evidence>
<keyword evidence="3" id="KW-0862">Zinc</keyword>
<sequence>MAYETITVRMNRSSSSIPWGISIQGGPVGAFSIASVEKESLADKAGIEVNDTITELAGRNTTSMSIQEARNIIERPSDEIYMLLQRHITSHPTLPWTLTAEDNRIIVDQVRPQDTSMYKSLQNTETRNQFSAHSTSSYEVPPPTRYDAGSYRSSTYSKFSDHDKRDERTVPISRQMEPFTNVTNSKSYDNKLHMREGFRNSYTTDSYTKTEPHQGGAGGAYQSQQQPHQASSQVSPGTRNVPIALSHTSSASVPAPVYTPQPPSEQNAFKANMSPVHVHTNYGTSFGQKSPVSPYRRSAQPRIKSEASYHDEGPHVAFQHSPRTRRQLSPSASIRHLQYNSPMNLYSPESAAEEYLRQTGGLFGTDPAVQRHINAPYLSSETRRLIAEEEHGMERAISPSRQSASFKRISRAHGTPVD</sequence>
<feature type="region of interest" description="Disordered" evidence="4">
    <location>
        <begin position="280"/>
        <end position="331"/>
    </location>
</feature>
<keyword evidence="2" id="KW-0963">Cytoplasm</keyword>
<dbReference type="InterPro" id="IPR006643">
    <property type="entry name" value="Zasp-like_motif"/>
</dbReference>
<feature type="domain" description="PDZ" evidence="5">
    <location>
        <begin position="7"/>
        <end position="88"/>
    </location>
</feature>
<dbReference type="Pfam" id="PF15936">
    <property type="entry name" value="DUF4749"/>
    <property type="match status" value="1"/>
</dbReference>
<evidence type="ECO:0000256" key="1">
    <source>
        <dbReference type="ARBA" id="ARBA00004496"/>
    </source>
</evidence>
<evidence type="ECO:0000313" key="6">
    <source>
        <dbReference type="EMBL" id="KHN83723.1"/>
    </source>
</evidence>
<dbReference type="GO" id="GO:0001725">
    <property type="term" value="C:stress fiber"/>
    <property type="evidence" value="ECO:0007669"/>
    <property type="project" value="TreeGrafter"/>
</dbReference>
<feature type="compositionally biased region" description="Basic and acidic residues" evidence="4">
    <location>
        <begin position="188"/>
        <end position="198"/>
    </location>
</feature>
<dbReference type="PROSITE" id="PS50106">
    <property type="entry name" value="PDZ"/>
    <property type="match status" value="1"/>
</dbReference>